<gene>
    <name evidence="3" type="ORF">AOQ71_04270</name>
</gene>
<evidence type="ECO:0000313" key="4">
    <source>
        <dbReference type="Proteomes" id="UP000051936"/>
    </source>
</evidence>
<dbReference type="STRING" id="989370.AOQ71_04270"/>
<reference evidence="3 4" key="1">
    <citation type="submission" date="2015-09" db="EMBL/GenBank/DDBJ databases">
        <title>Draft Genome Sequence of Bradyrhizobium manausense Strain BR 3351T, a Novel Symbiotic Nitrogen-Fixing Alphaproteobacterium Isolated from Brazilian Amazon Rain Forest.</title>
        <authorList>
            <person name="De Araujo J.L."/>
            <person name="Zilli J.E."/>
        </authorList>
    </citation>
    <scope>NUCLEOTIDE SEQUENCE [LARGE SCALE GENOMIC DNA]</scope>
    <source>
        <strain evidence="3 4">BR3351</strain>
    </source>
</reference>
<evidence type="ECO:0000256" key="1">
    <source>
        <dbReference type="SAM" id="Coils"/>
    </source>
</evidence>
<evidence type="ECO:0000313" key="3">
    <source>
        <dbReference type="EMBL" id="KRQ16849.1"/>
    </source>
</evidence>
<organism evidence="3 4">
    <name type="scientific">Bradyrhizobium manausense</name>
    <dbReference type="NCBI Taxonomy" id="989370"/>
    <lineage>
        <taxon>Bacteria</taxon>
        <taxon>Pseudomonadati</taxon>
        <taxon>Pseudomonadota</taxon>
        <taxon>Alphaproteobacteria</taxon>
        <taxon>Hyphomicrobiales</taxon>
        <taxon>Nitrobacteraceae</taxon>
        <taxon>Bradyrhizobium</taxon>
    </lineage>
</organism>
<evidence type="ECO:0000256" key="2">
    <source>
        <dbReference type="SAM" id="MobiDB-lite"/>
    </source>
</evidence>
<proteinExistence type="predicted"/>
<dbReference type="OrthoDB" id="8429573at2"/>
<protein>
    <submittedName>
        <fullName evidence="3">Uncharacterized protein</fullName>
    </submittedName>
</protein>
<name>A0A0R3E3W1_9BRAD</name>
<dbReference type="AlphaFoldDB" id="A0A0R3E3W1"/>
<sequence length="472" mass="48531">MGINYADYAPQGNVSPDAIDASLRRRYGKGLSEAGKTRLTETFGDESRNVLGNREDFTAAVREAVEASGEKLSKMDQKHLVDTALRQYDLAKGSLNGGALFDAILQRASARDIQAILGDKQGGRASLLLGAKDQYAEYLEKLNHGEGFAQKIAEERMQGLAAAVDRLSASIDSAEKQMVKANEGWLTPLADAGAKLAGFAAGLSDAQKQAVSVSAGLASLSGLAAAGATIASVISSFTGLAASANVASAALTRMAAGGAVGTAASAAGGVAAGAAGSRAASVLGAASKGLGWLSLGALFGPTLWDEIGKEAAGTDDAKGGGAANYRRNLARLRASRGGEFEDLIADDSGPFDRYQPASPWKRQRGATSEYLRQLGASDDGAGSSSGWQDSIRNVGQSSGFKDVSVSGTMTGSAEVHSNVQVELNPSAYFQRLVQRAENVANMGLNGKLGTSMQGPGDNNTKPSQALPVRDNH</sequence>
<keyword evidence="4" id="KW-1185">Reference proteome</keyword>
<keyword evidence="1" id="KW-0175">Coiled coil</keyword>
<feature type="coiled-coil region" evidence="1">
    <location>
        <begin position="157"/>
        <end position="184"/>
    </location>
</feature>
<feature type="region of interest" description="Disordered" evidence="2">
    <location>
        <begin position="447"/>
        <end position="472"/>
    </location>
</feature>
<dbReference type="RefSeq" id="WP_057742307.1">
    <property type="nucleotide sequence ID" value="NZ_LJYG01000021.1"/>
</dbReference>
<accession>A0A0R3E3W1</accession>
<dbReference type="Proteomes" id="UP000051936">
    <property type="component" value="Unassembled WGS sequence"/>
</dbReference>
<dbReference type="EMBL" id="LJYG01000021">
    <property type="protein sequence ID" value="KRQ16849.1"/>
    <property type="molecule type" value="Genomic_DNA"/>
</dbReference>
<feature type="compositionally biased region" description="Polar residues" evidence="2">
    <location>
        <begin position="448"/>
        <end position="463"/>
    </location>
</feature>
<comment type="caution">
    <text evidence="3">The sequence shown here is derived from an EMBL/GenBank/DDBJ whole genome shotgun (WGS) entry which is preliminary data.</text>
</comment>